<comment type="subcellular location">
    <subcellularLocation>
        <location evidence="1">Cell membrane</location>
        <topology evidence="1">Multi-pass membrane protein</topology>
    </subcellularLocation>
</comment>
<keyword evidence="4 6" id="KW-1133">Transmembrane helix</keyword>
<evidence type="ECO:0000256" key="1">
    <source>
        <dbReference type="ARBA" id="ARBA00004651"/>
    </source>
</evidence>
<dbReference type="InterPro" id="IPR001279">
    <property type="entry name" value="Metallo-B-lactamas"/>
</dbReference>
<dbReference type="InterPro" id="IPR004477">
    <property type="entry name" value="ComEC_N"/>
</dbReference>
<keyword evidence="9" id="KW-1185">Reference proteome</keyword>
<feature type="domain" description="Metallo-beta-lactamase" evidence="7">
    <location>
        <begin position="566"/>
        <end position="751"/>
    </location>
</feature>
<organism evidence="8 9">
    <name type="scientific">Dermabacter jinjuensis</name>
    <dbReference type="NCBI Taxonomy" id="1667168"/>
    <lineage>
        <taxon>Bacteria</taxon>
        <taxon>Bacillati</taxon>
        <taxon>Actinomycetota</taxon>
        <taxon>Actinomycetes</taxon>
        <taxon>Micrococcales</taxon>
        <taxon>Dermabacteraceae</taxon>
        <taxon>Dermabacter</taxon>
    </lineage>
</organism>
<feature type="transmembrane region" description="Helical" evidence="6">
    <location>
        <begin position="443"/>
        <end position="466"/>
    </location>
</feature>
<evidence type="ECO:0000256" key="2">
    <source>
        <dbReference type="ARBA" id="ARBA00022475"/>
    </source>
</evidence>
<evidence type="ECO:0000313" key="9">
    <source>
        <dbReference type="Proteomes" id="UP000815698"/>
    </source>
</evidence>
<feature type="transmembrane region" description="Helical" evidence="6">
    <location>
        <begin position="308"/>
        <end position="324"/>
    </location>
</feature>
<evidence type="ECO:0000256" key="6">
    <source>
        <dbReference type="SAM" id="Phobius"/>
    </source>
</evidence>
<dbReference type="InterPro" id="IPR036866">
    <property type="entry name" value="RibonucZ/Hydroxyglut_hydro"/>
</dbReference>
<accession>A0ABM6PN57</accession>
<proteinExistence type="predicted"/>
<dbReference type="InterPro" id="IPR052159">
    <property type="entry name" value="Competence_DNA_uptake"/>
</dbReference>
<feature type="transmembrane region" description="Helical" evidence="6">
    <location>
        <begin position="41"/>
        <end position="70"/>
    </location>
</feature>
<feature type="transmembrane region" description="Helical" evidence="6">
    <location>
        <begin position="280"/>
        <end position="301"/>
    </location>
</feature>
<feature type="transmembrane region" description="Helical" evidence="6">
    <location>
        <begin position="376"/>
        <end position="397"/>
    </location>
</feature>
<gene>
    <name evidence="8" type="ORF">COP05_06005</name>
</gene>
<dbReference type="PANTHER" id="PTHR30619">
    <property type="entry name" value="DNA INTERNALIZATION/COMPETENCE PROTEIN COMEC/REC2"/>
    <property type="match status" value="1"/>
</dbReference>
<dbReference type="SMART" id="SM00849">
    <property type="entry name" value="Lactamase_B"/>
    <property type="match status" value="1"/>
</dbReference>
<protein>
    <submittedName>
        <fullName evidence="8">Competence protein ComEC</fullName>
    </submittedName>
</protein>
<feature type="transmembrane region" description="Helical" evidence="6">
    <location>
        <begin position="530"/>
        <end position="550"/>
    </location>
</feature>
<keyword evidence="3 6" id="KW-0812">Transmembrane</keyword>
<dbReference type="Proteomes" id="UP000815698">
    <property type="component" value="Chromosome"/>
</dbReference>
<feature type="transmembrane region" description="Helical" evidence="6">
    <location>
        <begin position="473"/>
        <end position="493"/>
    </location>
</feature>
<dbReference type="Gene3D" id="3.60.15.10">
    <property type="entry name" value="Ribonuclease Z/Hydroxyacylglutathione hydrolase-like"/>
    <property type="match status" value="1"/>
</dbReference>
<dbReference type="PANTHER" id="PTHR30619:SF1">
    <property type="entry name" value="RECOMBINATION PROTEIN 2"/>
    <property type="match status" value="1"/>
</dbReference>
<dbReference type="CDD" id="cd07731">
    <property type="entry name" value="ComA-like_MBL-fold"/>
    <property type="match status" value="1"/>
</dbReference>
<feature type="transmembrane region" description="Helical" evidence="6">
    <location>
        <begin position="409"/>
        <end position="431"/>
    </location>
</feature>
<keyword evidence="2" id="KW-1003">Cell membrane</keyword>
<dbReference type="SUPFAM" id="SSF56281">
    <property type="entry name" value="Metallo-hydrolase/oxidoreductase"/>
    <property type="match status" value="1"/>
</dbReference>
<evidence type="ECO:0000256" key="4">
    <source>
        <dbReference type="ARBA" id="ARBA00022989"/>
    </source>
</evidence>
<dbReference type="InterPro" id="IPR035681">
    <property type="entry name" value="ComA-like_MBL"/>
</dbReference>
<reference evidence="8 9" key="1">
    <citation type="journal article" date="2016" name="Int. J. Syst. Evol. Microbiol.">
        <title>Dermabacter jinjuensis sp. nov., a novel species of the genus Dermabacter isolated from a clinical specimen.</title>
        <authorList>
            <person name="Park Y.K."/>
            <person name="Lee K.M."/>
            <person name="Lee W.K."/>
            <person name="Cho M.J."/>
            <person name="Lee H.S."/>
            <person name="Cho Y.G."/>
            <person name="Lee Y.C."/>
            <person name="Lee W.K."/>
            <person name="Seong W.K."/>
            <person name="Hwang K.J."/>
        </authorList>
    </citation>
    <scope>NUCLEOTIDE SEQUENCE [LARGE SCALE GENOMIC DNA]</scope>
    <source>
        <strain evidence="8 9">32T</strain>
    </source>
</reference>
<feature type="transmembrane region" description="Helical" evidence="6">
    <location>
        <begin position="499"/>
        <end position="523"/>
    </location>
</feature>
<dbReference type="NCBIfam" id="TIGR00360">
    <property type="entry name" value="ComEC_N-term"/>
    <property type="match status" value="1"/>
</dbReference>
<dbReference type="EMBL" id="CP023482">
    <property type="protein sequence ID" value="ATH96690.1"/>
    <property type="molecule type" value="Genomic_DNA"/>
</dbReference>
<evidence type="ECO:0000259" key="7">
    <source>
        <dbReference type="SMART" id="SM00849"/>
    </source>
</evidence>
<sequence>MSRGLVPPSSRSFVSASVSENMNGYGLRPIQGLSLIPHAAVLWPATIASVSLGPVVLLAVVIPALLLAIVREKRLRAHALLAVLLGAAIAGPVARVHSENLSLEEALRERNVVTEVQVALREQPSEPLKVRAWDTTVARASSQPELSRITVGAGNKAISRQIRIVLTWSKHTRGGDPFSLERGDILRARGYAEKDGSTLFLEIAEWQPEPPRPAEDQGVMAAVGRVLDSWREERKEVVRLASSFLPANEAALVVGMTLGDVTGLAREVKDDMATSGLTHLVAASGANIALTYAFVTLPLLAVGVRRKARVLAGAAGIAVYVAAVGPEPSLLRAALMAVPLMIGRYAGFRTPPLNALALTVLAWCVVDPALVGEVGFVLSVGATGAILALSVPLAEVIRQVSRERISRNLALVVSVPTVAQAACTPVLLLLAPETSVWAVPANIAAELVVAPATVSGFVGIIVAHVWAPLGVPFFAVAGAGAHVLVLIAHVSAALPGAHIALPAGAGGALATAGVLIVVGLTLWLRARREVRWALVFLAVIALFGGVSTLIPGDVEDWDVVMCDVGQGDAMLVRAGGKTVLIDTGPDPNMLARCLDRAGVGAIDLLVVTHPHADHDGGIPALTGKRTPQQAWVCPLDTSTKAKLPRTEVDTVLAPRTETVGSLSLEVLWPRSAEEARALGAGEGGGEESALNDCSISMLVKTPAWSALTLGDLEPDAQAVLAKSGTVEAVELVKVAHHGSRRQEPALYEAAHAPLAVVGVGENSFGHPHPKTLAMFERQGAVLRRTDEEGMLVLTRTDAGWTVRTK</sequence>
<keyword evidence="5 6" id="KW-0472">Membrane</keyword>
<name>A0ABM6PN57_9MICO</name>
<dbReference type="Pfam" id="PF03772">
    <property type="entry name" value="Competence"/>
    <property type="match status" value="1"/>
</dbReference>
<evidence type="ECO:0000313" key="8">
    <source>
        <dbReference type="EMBL" id="ATH96690.1"/>
    </source>
</evidence>
<evidence type="ECO:0000256" key="3">
    <source>
        <dbReference type="ARBA" id="ARBA00022692"/>
    </source>
</evidence>
<feature type="transmembrane region" description="Helical" evidence="6">
    <location>
        <begin position="77"/>
        <end position="94"/>
    </location>
</feature>
<evidence type="ECO:0000256" key="5">
    <source>
        <dbReference type="ARBA" id="ARBA00023136"/>
    </source>
</evidence>
<dbReference type="Pfam" id="PF00753">
    <property type="entry name" value="Lactamase_B"/>
    <property type="match status" value="1"/>
</dbReference>